<gene>
    <name evidence="2" type="ORF">XccvBFoX4_gp32</name>
</gene>
<dbReference type="Pfam" id="PF09356">
    <property type="entry name" value="Phage_BR0599"/>
    <property type="match status" value="1"/>
</dbReference>
<keyword evidence="3" id="KW-1185">Reference proteome</keyword>
<dbReference type="Proteomes" id="UP000671952">
    <property type="component" value="Segment"/>
</dbReference>
<protein>
    <submittedName>
        <fullName evidence="2">Putative FAD/FMN dehydrogenase</fullName>
    </submittedName>
</protein>
<name>A0A858XBG4_9CAUD</name>
<sequence length="278" mass="30704">MSIEEFDSSPFSGRPRNLFLFTMGKESFAYAQGRTDPVTHLGRVFQPEVIAVSGYNLSLAEGTPEITIDVYAQAEVVRQFVAYQPREPMEVVVFRYHEGDPIMEYRPEIIAEVISHNRDEDSGLATITCALVSSKFEKNIPWPVYQKPCNRAVYTPSCGVNKENFRLDGQIASVSGANLVSPVFATKPDGWLRAGFVVNQLGEARFIVGHVGNTITLQSPFLDAEVGMDVTAYAGCDLSRGTCKTKFNNFPRWLGFAWVPGKNPFTSNVFGADPRGGN</sequence>
<dbReference type="InterPro" id="IPR018964">
    <property type="entry name" value="Phage_phiJL001_Gp84_C"/>
</dbReference>
<accession>A0A858XBG4</accession>
<organism evidence="2 3">
    <name type="scientific">Xanthomonas phage FoX4</name>
    <dbReference type="NCBI Taxonomy" id="2723900"/>
    <lineage>
        <taxon>Viruses</taxon>
        <taxon>Duplodnaviria</taxon>
        <taxon>Heunggongvirae</taxon>
        <taxon>Uroviricota</taxon>
        <taxon>Caudoviricetes</taxon>
        <taxon>Foxquatrovirus</taxon>
        <taxon>Foxquatrovirus fox4</taxon>
    </lineage>
</organism>
<evidence type="ECO:0000313" key="2">
    <source>
        <dbReference type="EMBL" id="QJI52986.1"/>
    </source>
</evidence>
<reference evidence="2" key="1">
    <citation type="submission" date="2020-03" db="EMBL/GenBank/DDBJ databases">
        <title>Development of an integrated pest management strategy to control Xanthomonas campestris pv. campestris by using bacteriophages.</title>
        <authorList>
            <person name="Holtappels D."/>
            <person name="Rombouts S."/>
            <person name="Lavigne R."/>
            <person name="Wagemans J."/>
        </authorList>
    </citation>
    <scope>NUCLEOTIDE SEQUENCE</scope>
</reference>
<dbReference type="EMBL" id="MT161385">
    <property type="protein sequence ID" value="QJI52986.1"/>
    <property type="molecule type" value="Genomic_DNA"/>
</dbReference>
<feature type="domain" description="Bacteriophage phiJL001 Gp84 C-terminal" evidence="1">
    <location>
        <begin position="201"/>
        <end position="262"/>
    </location>
</feature>
<evidence type="ECO:0000259" key="1">
    <source>
        <dbReference type="Pfam" id="PF09356"/>
    </source>
</evidence>
<proteinExistence type="predicted"/>
<evidence type="ECO:0000313" key="3">
    <source>
        <dbReference type="Proteomes" id="UP000671952"/>
    </source>
</evidence>